<dbReference type="PIRSF" id="PIRSF016396">
    <property type="entry name" value="Prefoldin_subunit_3"/>
    <property type="match status" value="1"/>
</dbReference>
<evidence type="ECO:0008006" key="5">
    <source>
        <dbReference type="Google" id="ProtNLM"/>
    </source>
</evidence>
<name>C1EID8_MICCC</name>
<dbReference type="SUPFAM" id="SSF46579">
    <property type="entry name" value="Prefoldin"/>
    <property type="match status" value="1"/>
</dbReference>
<dbReference type="GO" id="GO:0015631">
    <property type="term" value="F:tubulin binding"/>
    <property type="evidence" value="ECO:0007669"/>
    <property type="project" value="TreeGrafter"/>
</dbReference>
<proteinExistence type="inferred from homology"/>
<dbReference type="RefSeq" id="XP_002506405.1">
    <property type="nucleotide sequence ID" value="XM_002506359.1"/>
</dbReference>
<dbReference type="eggNOG" id="KOG3313">
    <property type="taxonomic scope" value="Eukaryota"/>
</dbReference>
<dbReference type="FunFam" id="1.10.287.370:FF:000001">
    <property type="entry name" value="Prefoldin subunit 3"/>
    <property type="match status" value="1"/>
</dbReference>
<keyword evidence="4" id="KW-1185">Reference proteome</keyword>
<dbReference type="Gene3D" id="1.10.287.370">
    <property type="match status" value="1"/>
</dbReference>
<reference evidence="3 4" key="1">
    <citation type="journal article" date="2009" name="Science">
        <title>Green evolution and dynamic adaptations revealed by genomes of the marine picoeukaryotes Micromonas.</title>
        <authorList>
            <person name="Worden A.Z."/>
            <person name="Lee J.H."/>
            <person name="Mock T."/>
            <person name="Rouze P."/>
            <person name="Simmons M.P."/>
            <person name="Aerts A.L."/>
            <person name="Allen A.E."/>
            <person name="Cuvelier M.L."/>
            <person name="Derelle E."/>
            <person name="Everett M.V."/>
            <person name="Foulon E."/>
            <person name="Grimwood J."/>
            <person name="Gundlach H."/>
            <person name="Henrissat B."/>
            <person name="Napoli C."/>
            <person name="McDonald S.M."/>
            <person name="Parker M.S."/>
            <person name="Rombauts S."/>
            <person name="Salamov A."/>
            <person name="Von Dassow P."/>
            <person name="Badger J.H."/>
            <person name="Coutinho P.M."/>
            <person name="Demir E."/>
            <person name="Dubchak I."/>
            <person name="Gentemann C."/>
            <person name="Eikrem W."/>
            <person name="Gready J.E."/>
            <person name="John U."/>
            <person name="Lanier W."/>
            <person name="Lindquist E.A."/>
            <person name="Lucas S."/>
            <person name="Mayer K.F."/>
            <person name="Moreau H."/>
            <person name="Not F."/>
            <person name="Otillar R."/>
            <person name="Panaud O."/>
            <person name="Pangilinan J."/>
            <person name="Paulsen I."/>
            <person name="Piegu B."/>
            <person name="Poliakov A."/>
            <person name="Robbens S."/>
            <person name="Schmutz J."/>
            <person name="Toulza E."/>
            <person name="Wyss T."/>
            <person name="Zelensky A."/>
            <person name="Zhou K."/>
            <person name="Armbrust E.V."/>
            <person name="Bhattacharya D."/>
            <person name="Goodenough U.W."/>
            <person name="Van de Peer Y."/>
            <person name="Grigoriev I.V."/>
        </authorList>
    </citation>
    <scope>NUCLEOTIDE SEQUENCE [LARGE SCALE GENOMIC DNA]</scope>
    <source>
        <strain evidence="4">RCC299 / NOUM17</strain>
    </source>
</reference>
<organism evidence="3 4">
    <name type="scientific">Micromonas commoda (strain RCC299 / NOUM17 / CCMP2709)</name>
    <name type="common">Picoplanktonic green alga</name>
    <dbReference type="NCBI Taxonomy" id="296587"/>
    <lineage>
        <taxon>Eukaryota</taxon>
        <taxon>Viridiplantae</taxon>
        <taxon>Chlorophyta</taxon>
        <taxon>Mamiellophyceae</taxon>
        <taxon>Mamiellales</taxon>
        <taxon>Mamiellaceae</taxon>
        <taxon>Micromonas</taxon>
    </lineage>
</organism>
<dbReference type="EMBL" id="CP001333">
    <property type="protein sequence ID" value="ACO67663.1"/>
    <property type="molecule type" value="Genomic_DNA"/>
</dbReference>
<sequence length="168" mass="19454">PTRQFIEDVDDYMKGKDFEQTMRELQTLFQQYKQIEQGLQQNRIRLGNKLPEIKRALDTVKLLKEKSASGDELDMDYELTDSVFAKAKVKDAQSVYLWLGANVMLEYSLDDAENLLQTNHENCARNLATNKSDLAFVKDNVTITEVSIARVYNWDVKRRKAAKEAENK</sequence>
<feature type="non-terminal residue" evidence="3">
    <location>
        <position position="1"/>
    </location>
</feature>
<dbReference type="GeneID" id="8249337"/>
<dbReference type="GO" id="GO:0016272">
    <property type="term" value="C:prefoldin complex"/>
    <property type="evidence" value="ECO:0007669"/>
    <property type="project" value="InterPro"/>
</dbReference>
<dbReference type="OMA" id="YNWDVAQ"/>
<evidence type="ECO:0000256" key="2">
    <source>
        <dbReference type="ARBA" id="ARBA00023186"/>
    </source>
</evidence>
<evidence type="ECO:0000313" key="4">
    <source>
        <dbReference type="Proteomes" id="UP000002009"/>
    </source>
</evidence>
<dbReference type="AlphaFoldDB" id="C1EID8"/>
<dbReference type="GO" id="GO:0006457">
    <property type="term" value="P:protein folding"/>
    <property type="evidence" value="ECO:0007669"/>
    <property type="project" value="InterPro"/>
</dbReference>
<dbReference type="Pfam" id="PF02996">
    <property type="entry name" value="Prefoldin"/>
    <property type="match status" value="1"/>
</dbReference>
<dbReference type="GO" id="GO:0007017">
    <property type="term" value="P:microtubule-based process"/>
    <property type="evidence" value="ECO:0007669"/>
    <property type="project" value="TreeGrafter"/>
</dbReference>
<dbReference type="PANTHER" id="PTHR12409:SF0">
    <property type="entry name" value="PREFOLDIN SUBUNIT 3"/>
    <property type="match status" value="1"/>
</dbReference>
<dbReference type="KEGG" id="mis:MICPUN_88734"/>
<dbReference type="InterPro" id="IPR016655">
    <property type="entry name" value="PFD3"/>
</dbReference>
<dbReference type="OrthoDB" id="6375174at2759"/>
<gene>
    <name evidence="3" type="ORF">MICPUN_88734</name>
</gene>
<evidence type="ECO:0000313" key="3">
    <source>
        <dbReference type="EMBL" id="ACO67663.1"/>
    </source>
</evidence>
<dbReference type="FunCoup" id="C1EID8">
    <property type="interactions" value="2067"/>
</dbReference>
<dbReference type="InParanoid" id="C1EID8"/>
<dbReference type="CDD" id="cd23156">
    <property type="entry name" value="Prefoldin_3"/>
    <property type="match status" value="1"/>
</dbReference>
<dbReference type="GO" id="GO:0009409">
    <property type="term" value="P:response to cold"/>
    <property type="evidence" value="ECO:0007669"/>
    <property type="project" value="UniProtKB-ARBA"/>
</dbReference>
<comment type="similarity">
    <text evidence="1">Belongs to the prefoldin subunit alpha family.</text>
</comment>
<dbReference type="STRING" id="296587.C1EID8"/>
<dbReference type="GO" id="GO:0007021">
    <property type="term" value="P:tubulin complex assembly"/>
    <property type="evidence" value="ECO:0007669"/>
    <property type="project" value="TreeGrafter"/>
</dbReference>
<dbReference type="InterPro" id="IPR009053">
    <property type="entry name" value="Prefoldin"/>
</dbReference>
<evidence type="ECO:0000256" key="1">
    <source>
        <dbReference type="ARBA" id="ARBA00010048"/>
    </source>
</evidence>
<accession>C1EID8</accession>
<protein>
    <recommendedName>
        <fullName evidence="5">Prefoldin subunit 3</fullName>
    </recommendedName>
</protein>
<dbReference type="PANTHER" id="PTHR12409">
    <property type="entry name" value="PREFOLDIN SUBUNIT 3"/>
    <property type="match status" value="1"/>
</dbReference>
<dbReference type="InterPro" id="IPR004127">
    <property type="entry name" value="Prefoldin_subunit_alpha"/>
</dbReference>
<keyword evidence="2" id="KW-0143">Chaperone</keyword>
<dbReference type="Proteomes" id="UP000002009">
    <property type="component" value="Chromosome 15"/>
</dbReference>
<dbReference type="GO" id="GO:0005737">
    <property type="term" value="C:cytoplasm"/>
    <property type="evidence" value="ECO:0007669"/>
    <property type="project" value="TreeGrafter"/>
</dbReference>